<dbReference type="Proteomes" id="UP000589984">
    <property type="component" value="Unassembled WGS sequence"/>
</dbReference>
<name>A0A7Y6RDF6_9GAMM</name>
<keyword evidence="2" id="KW-1133">Transmembrane helix</keyword>
<feature type="transmembrane region" description="Helical" evidence="2">
    <location>
        <begin position="88"/>
        <end position="112"/>
    </location>
</feature>
<keyword evidence="2" id="KW-0472">Membrane</keyword>
<comment type="caution">
    <text evidence="3">The sequence shown here is derived from an EMBL/GenBank/DDBJ whole genome shotgun (WGS) entry which is preliminary data.</text>
</comment>
<accession>A0A7Y6RDF6</accession>
<sequence length="300" mass="34312">MLQALIAFVTILSGYLFITKWHESRFIIRRQDSQGVYFYAAAAGIVLLLFAVALISQFDSHLIGIKKSLAVWAKSQLPLGENEKSLSAAYWIIVLSTTLSMGLIASYLLNCLQAVITMRKKDWVLLLGDGIKEKRWNPAYYIEGIYRYSSIKPLRRAINHLNADFELILFRGFDQAKPIGFTLHSGKVYVGQVMGAVDPVDSRDMIRILPMMSGYRDEITHKVTFTTFYKKLYERLDKTEELQHLHDESFEIVFSFADVQTANLFDTTAYDEFQKDKPRNDNQLDIDFSNTAPPKTPKAL</sequence>
<evidence type="ECO:0000313" key="3">
    <source>
        <dbReference type="EMBL" id="NVF15002.1"/>
    </source>
</evidence>
<gene>
    <name evidence="3" type="ORF">HUO07_12595</name>
</gene>
<feature type="region of interest" description="Disordered" evidence="1">
    <location>
        <begin position="275"/>
        <end position="300"/>
    </location>
</feature>
<dbReference type="RefSeq" id="WP_176303856.1">
    <property type="nucleotide sequence ID" value="NZ_JABWCV010000013.1"/>
</dbReference>
<evidence type="ECO:0000313" key="4">
    <source>
        <dbReference type="Proteomes" id="UP000589984"/>
    </source>
</evidence>
<dbReference type="AlphaFoldDB" id="A0A7Y6RDF6"/>
<organism evidence="3 4">
    <name type="scientific">Vreelandella maris</name>
    <dbReference type="NCBI Taxonomy" id="2729617"/>
    <lineage>
        <taxon>Bacteria</taxon>
        <taxon>Pseudomonadati</taxon>
        <taxon>Pseudomonadota</taxon>
        <taxon>Gammaproteobacteria</taxon>
        <taxon>Oceanospirillales</taxon>
        <taxon>Halomonadaceae</taxon>
        <taxon>Vreelandella</taxon>
    </lineage>
</organism>
<reference evidence="3 4" key="1">
    <citation type="submission" date="2020-06" db="EMBL/GenBank/DDBJ databases">
        <title>Halomonas sp. QX-1 draft genome sequence.</title>
        <authorList>
            <person name="Qiu X."/>
        </authorList>
    </citation>
    <scope>NUCLEOTIDE SEQUENCE [LARGE SCALE GENOMIC DNA]</scope>
    <source>
        <strain evidence="3 4">QX-1</strain>
    </source>
</reference>
<evidence type="ECO:0000256" key="2">
    <source>
        <dbReference type="SAM" id="Phobius"/>
    </source>
</evidence>
<proteinExistence type="predicted"/>
<dbReference type="EMBL" id="JABWCV010000013">
    <property type="protein sequence ID" value="NVF15002.1"/>
    <property type="molecule type" value="Genomic_DNA"/>
</dbReference>
<feature type="transmembrane region" description="Helical" evidence="2">
    <location>
        <begin position="6"/>
        <end position="24"/>
    </location>
</feature>
<keyword evidence="4" id="KW-1185">Reference proteome</keyword>
<evidence type="ECO:0000256" key="1">
    <source>
        <dbReference type="SAM" id="MobiDB-lite"/>
    </source>
</evidence>
<keyword evidence="2" id="KW-0812">Transmembrane</keyword>
<feature type="transmembrane region" description="Helical" evidence="2">
    <location>
        <begin position="36"/>
        <end position="58"/>
    </location>
</feature>
<protein>
    <submittedName>
        <fullName evidence="3">Uncharacterized protein</fullName>
    </submittedName>
</protein>